<keyword evidence="2" id="KW-0732">Signal</keyword>
<reference evidence="3" key="1">
    <citation type="submission" date="2024-03" db="EMBL/GenBank/DDBJ databases">
        <title>WGS assembly of Saponaria officinalis var. Norfolk2.</title>
        <authorList>
            <person name="Jenkins J."/>
            <person name="Shu S."/>
            <person name="Grimwood J."/>
            <person name="Barry K."/>
            <person name="Goodstein D."/>
            <person name="Schmutz J."/>
            <person name="Leebens-Mack J."/>
            <person name="Osbourn A."/>
        </authorList>
    </citation>
    <scope>NUCLEOTIDE SEQUENCE [LARGE SCALE GENOMIC DNA]</scope>
    <source>
        <strain evidence="3">JIC</strain>
    </source>
</reference>
<dbReference type="AlphaFoldDB" id="A0AAW1HXH8"/>
<sequence length="98" mass="10906">MEQHKKLGLFLSIPVELAVSLILSHGIKKLTDGAEEQCSAMKLMQQYDAQHSNDGHNGLGKQKAHKGKDRPPQETSKMTAHEECQLKRSHKNSVAANY</sequence>
<evidence type="ECO:0000313" key="4">
    <source>
        <dbReference type="Proteomes" id="UP001443914"/>
    </source>
</evidence>
<feature type="chain" id="PRO_5043463670" evidence="2">
    <location>
        <begin position="21"/>
        <end position="98"/>
    </location>
</feature>
<comment type="caution">
    <text evidence="3">The sequence shown here is derived from an EMBL/GenBank/DDBJ whole genome shotgun (WGS) entry which is preliminary data.</text>
</comment>
<proteinExistence type="predicted"/>
<evidence type="ECO:0000313" key="3">
    <source>
        <dbReference type="EMBL" id="KAK9681876.1"/>
    </source>
</evidence>
<keyword evidence="4" id="KW-1185">Reference proteome</keyword>
<evidence type="ECO:0000256" key="2">
    <source>
        <dbReference type="SAM" id="SignalP"/>
    </source>
</evidence>
<organism evidence="3 4">
    <name type="scientific">Saponaria officinalis</name>
    <name type="common">Common soapwort</name>
    <name type="synonym">Lychnis saponaria</name>
    <dbReference type="NCBI Taxonomy" id="3572"/>
    <lineage>
        <taxon>Eukaryota</taxon>
        <taxon>Viridiplantae</taxon>
        <taxon>Streptophyta</taxon>
        <taxon>Embryophyta</taxon>
        <taxon>Tracheophyta</taxon>
        <taxon>Spermatophyta</taxon>
        <taxon>Magnoliopsida</taxon>
        <taxon>eudicotyledons</taxon>
        <taxon>Gunneridae</taxon>
        <taxon>Pentapetalae</taxon>
        <taxon>Caryophyllales</taxon>
        <taxon>Caryophyllaceae</taxon>
        <taxon>Caryophylleae</taxon>
        <taxon>Saponaria</taxon>
    </lineage>
</organism>
<dbReference type="Proteomes" id="UP001443914">
    <property type="component" value="Unassembled WGS sequence"/>
</dbReference>
<feature type="signal peptide" evidence="2">
    <location>
        <begin position="1"/>
        <end position="20"/>
    </location>
</feature>
<dbReference type="EMBL" id="JBDFQZ010000010">
    <property type="protein sequence ID" value="KAK9681876.1"/>
    <property type="molecule type" value="Genomic_DNA"/>
</dbReference>
<evidence type="ECO:0000256" key="1">
    <source>
        <dbReference type="SAM" id="MobiDB-lite"/>
    </source>
</evidence>
<name>A0AAW1HXH8_SAPOF</name>
<feature type="region of interest" description="Disordered" evidence="1">
    <location>
        <begin position="48"/>
        <end position="98"/>
    </location>
</feature>
<protein>
    <submittedName>
        <fullName evidence="3">Uncharacterized protein</fullName>
    </submittedName>
</protein>
<accession>A0AAW1HXH8</accession>
<gene>
    <name evidence="3" type="ORF">RND81_10G034100</name>
</gene>